<dbReference type="EMBL" id="JBHTEE010000001">
    <property type="protein sequence ID" value="MFC7605157.1"/>
    <property type="molecule type" value="Genomic_DNA"/>
</dbReference>
<sequence length="256" mass="28509">MTEPLLLLGAQRSGTTALAYALSKAYAAMGGIFTVNGKLPYLLARWCTRADLACRHFRADEISHALHRKPPGGIHAVRWLGNLDRVLRDTAAEVARGEHTDPVATCRHVIERAYADWPCWGDKYNEYLLDLPGLLDVLPRPRVILLVRHPLEAAASQLEWTGDRPWRPSSTADACRKWAAWHTSWLESADRIAPERRLVVDYHELCSGAATERLSTFTGLELSGPLNALSATRPSAIEEPSPEIAAVWRTLRHTIP</sequence>
<accession>A0ABW2T9K9</accession>
<dbReference type="Pfam" id="PF13469">
    <property type="entry name" value="Sulfotransfer_3"/>
    <property type="match status" value="1"/>
</dbReference>
<name>A0ABW2T9K9_9ACTN</name>
<organism evidence="1 2">
    <name type="scientific">Streptosporangium amethystogenes subsp. fukuiense</name>
    <dbReference type="NCBI Taxonomy" id="698418"/>
    <lineage>
        <taxon>Bacteria</taxon>
        <taxon>Bacillati</taxon>
        <taxon>Actinomycetota</taxon>
        <taxon>Actinomycetes</taxon>
        <taxon>Streptosporangiales</taxon>
        <taxon>Streptosporangiaceae</taxon>
        <taxon>Streptosporangium</taxon>
    </lineage>
</organism>
<dbReference type="Gene3D" id="3.40.50.300">
    <property type="entry name" value="P-loop containing nucleotide triphosphate hydrolases"/>
    <property type="match status" value="1"/>
</dbReference>
<dbReference type="RefSeq" id="WP_343963234.1">
    <property type="nucleotide sequence ID" value="NZ_BAAAGK010000016.1"/>
</dbReference>
<protein>
    <submittedName>
        <fullName evidence="1">Sulfotransferase</fullName>
    </submittedName>
</protein>
<keyword evidence="2" id="KW-1185">Reference proteome</keyword>
<proteinExistence type="predicted"/>
<evidence type="ECO:0000313" key="1">
    <source>
        <dbReference type="EMBL" id="MFC7605157.1"/>
    </source>
</evidence>
<comment type="caution">
    <text evidence="1">The sequence shown here is derived from an EMBL/GenBank/DDBJ whole genome shotgun (WGS) entry which is preliminary data.</text>
</comment>
<dbReference type="InterPro" id="IPR027417">
    <property type="entry name" value="P-loop_NTPase"/>
</dbReference>
<reference evidence="2" key="1">
    <citation type="journal article" date="2019" name="Int. J. Syst. Evol. Microbiol.">
        <title>The Global Catalogue of Microorganisms (GCM) 10K type strain sequencing project: providing services to taxonomists for standard genome sequencing and annotation.</title>
        <authorList>
            <consortium name="The Broad Institute Genomics Platform"/>
            <consortium name="The Broad Institute Genome Sequencing Center for Infectious Disease"/>
            <person name="Wu L."/>
            <person name="Ma J."/>
        </authorList>
    </citation>
    <scope>NUCLEOTIDE SEQUENCE [LARGE SCALE GENOMIC DNA]</scope>
    <source>
        <strain evidence="2">JCM 10083</strain>
    </source>
</reference>
<evidence type="ECO:0000313" key="2">
    <source>
        <dbReference type="Proteomes" id="UP001596514"/>
    </source>
</evidence>
<gene>
    <name evidence="1" type="ORF">ACFQVD_34110</name>
</gene>
<dbReference type="SUPFAM" id="SSF52540">
    <property type="entry name" value="P-loop containing nucleoside triphosphate hydrolases"/>
    <property type="match status" value="1"/>
</dbReference>
<dbReference type="Proteomes" id="UP001596514">
    <property type="component" value="Unassembled WGS sequence"/>
</dbReference>